<dbReference type="RefSeq" id="WP_109667248.1">
    <property type="nucleotide sequence ID" value="NZ_QGGW01000003.1"/>
</dbReference>
<evidence type="ECO:0000313" key="2">
    <source>
        <dbReference type="EMBL" id="PWK61049.1"/>
    </source>
</evidence>
<reference evidence="2 3" key="1">
    <citation type="submission" date="2018-05" db="EMBL/GenBank/DDBJ databases">
        <title>Genomic Encyclopedia of Type Strains, Phase IV (KMG-IV): sequencing the most valuable type-strain genomes for metagenomic binning, comparative biology and taxonomic classification.</title>
        <authorList>
            <person name="Goeker M."/>
        </authorList>
    </citation>
    <scope>NUCLEOTIDE SEQUENCE [LARGE SCALE GENOMIC DNA]</scope>
    <source>
        <strain evidence="2 3">DSM 16097</strain>
    </source>
</reference>
<evidence type="ECO:0000256" key="1">
    <source>
        <dbReference type="SAM" id="SignalP"/>
    </source>
</evidence>
<dbReference type="OrthoDB" id="7740267at2"/>
<comment type="caution">
    <text evidence="2">The sequence shown here is derived from an EMBL/GenBank/DDBJ whole genome shotgun (WGS) entry which is preliminary data.</text>
</comment>
<dbReference type="Proteomes" id="UP000245708">
    <property type="component" value="Unassembled WGS sequence"/>
</dbReference>
<accession>A0A316GM81</accession>
<proteinExistence type="predicted"/>
<gene>
    <name evidence="2" type="ORF">C7455_103249</name>
</gene>
<dbReference type="EMBL" id="QGGW01000003">
    <property type="protein sequence ID" value="PWK61049.1"/>
    <property type="molecule type" value="Genomic_DNA"/>
</dbReference>
<name>A0A316GM81_9RHOB</name>
<sequence>MRGGALIALTLFATPAGAEGFDACFARSIAHFEMEFARTGVARTVEDFALVTRDRVHHCGSLAIVACDRGDAPQACQRALAADQRALTARVLGSLPVPAEVPAPDLLPGLYPQLWDVAHGTSAGDDCAGADEPVAAWCDTHEARLKLTEAVALWQVARLMGVSGPALELGWVADAMPFRPVARPEGEEGQ</sequence>
<keyword evidence="1" id="KW-0732">Signal</keyword>
<feature type="chain" id="PRO_5016318947" evidence="1">
    <location>
        <begin position="19"/>
        <end position="190"/>
    </location>
</feature>
<protein>
    <submittedName>
        <fullName evidence="2">Uncharacterized protein</fullName>
    </submittedName>
</protein>
<evidence type="ECO:0000313" key="3">
    <source>
        <dbReference type="Proteomes" id="UP000245708"/>
    </source>
</evidence>
<feature type="signal peptide" evidence="1">
    <location>
        <begin position="1"/>
        <end position="18"/>
    </location>
</feature>
<keyword evidence="3" id="KW-1185">Reference proteome</keyword>
<dbReference type="AlphaFoldDB" id="A0A316GM81"/>
<organism evidence="2 3">
    <name type="scientific">Roseicyclus mahoneyensis</name>
    <dbReference type="NCBI Taxonomy" id="164332"/>
    <lineage>
        <taxon>Bacteria</taxon>
        <taxon>Pseudomonadati</taxon>
        <taxon>Pseudomonadota</taxon>
        <taxon>Alphaproteobacteria</taxon>
        <taxon>Rhodobacterales</taxon>
        <taxon>Roseobacteraceae</taxon>
        <taxon>Roseicyclus</taxon>
    </lineage>
</organism>